<reference evidence="2" key="1">
    <citation type="journal article" date="2017" name="Genome Announc.">
        <title>High-Quality Whole-Genome Sequences of the Oligo-Mouse-Microbiota Bacterial Community.</title>
        <authorList>
            <person name="Garzetti D."/>
            <person name="Brugiroux S."/>
            <person name="Bunk B."/>
            <person name="Pukall R."/>
            <person name="McCoy K.D."/>
            <person name="Macpherson A.J."/>
            <person name="Stecher B."/>
        </authorList>
    </citation>
    <scope>NUCLEOTIDE SEQUENCE</scope>
    <source>
        <strain evidence="2">KB18</strain>
    </source>
</reference>
<dbReference type="PANTHER" id="PTHR33990">
    <property type="entry name" value="PROTEIN YJDN-RELATED"/>
    <property type="match status" value="1"/>
</dbReference>
<dbReference type="KEGG" id="amur:ADH66_13910"/>
<proteinExistence type="predicted"/>
<evidence type="ECO:0000313" key="5">
    <source>
        <dbReference type="Proteomes" id="UP000596035"/>
    </source>
</evidence>
<dbReference type="InterPro" id="IPR028973">
    <property type="entry name" value="PhnB-like"/>
</dbReference>
<feature type="domain" description="PhnB-like" evidence="1">
    <location>
        <begin position="2"/>
        <end position="133"/>
    </location>
</feature>
<reference evidence="4" key="2">
    <citation type="submission" date="2017-05" db="EMBL/GenBank/DDBJ databases">
        <title>Improved OligoMM genomes.</title>
        <authorList>
            <person name="Garzetti D."/>
        </authorList>
    </citation>
    <scope>NUCLEOTIDE SEQUENCE [LARGE SCALE GENOMIC DNA]</scope>
    <source>
        <strain evidence="4">KB18</strain>
    </source>
</reference>
<name>A0A1Z2XT80_9FIRM</name>
<dbReference type="EMBL" id="CP065321">
    <property type="protein sequence ID" value="QQR30918.1"/>
    <property type="molecule type" value="Genomic_DNA"/>
</dbReference>
<dbReference type="AlphaFoldDB" id="A0A1Z2XT80"/>
<reference evidence="3 5" key="3">
    <citation type="submission" date="2020-11" db="EMBL/GenBank/DDBJ databases">
        <title>Closed and high quality bacterial genomes of the OMM12 community.</title>
        <authorList>
            <person name="Marbouty M."/>
            <person name="Lamy-Besnier Q."/>
            <person name="Debarbieux L."/>
            <person name="Koszul R."/>
        </authorList>
    </citation>
    <scope>NUCLEOTIDE SEQUENCE [LARGE SCALE GENOMIC DNA]</scope>
    <source>
        <strain evidence="3 5">KB18</strain>
    </source>
</reference>
<protein>
    <submittedName>
        <fullName evidence="3">VOC family protein</fullName>
    </submittedName>
</protein>
<accession>A0A1Z2XT80</accession>
<dbReference type="EMBL" id="CP021422">
    <property type="protein sequence ID" value="ASB41656.1"/>
    <property type="molecule type" value="Genomic_DNA"/>
</dbReference>
<dbReference type="RefSeq" id="WP_066539506.1">
    <property type="nucleotide sequence ID" value="NZ_CAPVCI010000003.1"/>
</dbReference>
<evidence type="ECO:0000259" key="1">
    <source>
        <dbReference type="Pfam" id="PF06983"/>
    </source>
</evidence>
<dbReference type="Pfam" id="PF06983">
    <property type="entry name" value="3-dmu-9_3-mt"/>
    <property type="match status" value="1"/>
</dbReference>
<evidence type="ECO:0000313" key="2">
    <source>
        <dbReference type="EMBL" id="ASB41656.1"/>
    </source>
</evidence>
<dbReference type="Proteomes" id="UP000196710">
    <property type="component" value="Chromosome"/>
</dbReference>
<dbReference type="PANTHER" id="PTHR33990:SF1">
    <property type="entry name" value="PROTEIN YJDN"/>
    <property type="match status" value="1"/>
</dbReference>
<gene>
    <name evidence="2" type="ORF">ADH66_13910</name>
    <name evidence="3" type="ORF">I5Q82_04260</name>
</gene>
<dbReference type="InterPro" id="IPR029068">
    <property type="entry name" value="Glyas_Bleomycin-R_OHBP_Dase"/>
</dbReference>
<dbReference type="Proteomes" id="UP000596035">
    <property type="component" value="Chromosome"/>
</dbReference>
<dbReference type="Gene3D" id="3.10.180.10">
    <property type="entry name" value="2,3-Dihydroxybiphenyl 1,2-Dioxygenase, domain 1"/>
    <property type="match status" value="1"/>
</dbReference>
<dbReference type="SUPFAM" id="SSF54593">
    <property type="entry name" value="Glyoxalase/Bleomycin resistance protein/Dihydroxybiphenyl dioxygenase"/>
    <property type="match status" value="1"/>
</dbReference>
<evidence type="ECO:0000313" key="3">
    <source>
        <dbReference type="EMBL" id="QQR30918.1"/>
    </source>
</evidence>
<organism evidence="3 5">
    <name type="scientific">Acutalibacter muris</name>
    <dbReference type="NCBI Taxonomy" id="1796620"/>
    <lineage>
        <taxon>Bacteria</taxon>
        <taxon>Bacillati</taxon>
        <taxon>Bacillota</taxon>
        <taxon>Clostridia</taxon>
        <taxon>Eubacteriales</taxon>
        <taxon>Acutalibacteraceae</taxon>
        <taxon>Acutalibacter</taxon>
    </lineage>
</organism>
<sequence length="140" mass="16300">MKLVPTINFGGDCREAIHTYEKAFGGRINCLITYGEADDPEYNPQLKEGQREYIYHSELLLGGERIIMADHIDIEFQTCYSNFLTVMMDTKEEVQRAYEVMKEGSRTIYPMEATPYSSCRVVFVDRFGIRWGIMTEQTER</sequence>
<keyword evidence="4" id="KW-1185">Reference proteome</keyword>
<evidence type="ECO:0000313" key="4">
    <source>
        <dbReference type="Proteomes" id="UP000196710"/>
    </source>
</evidence>